<accession>A0A518BVJ9</accession>
<evidence type="ECO:0000259" key="2">
    <source>
        <dbReference type="Pfam" id="PF01757"/>
    </source>
</evidence>
<keyword evidence="1" id="KW-0472">Membrane</keyword>
<feature type="transmembrane region" description="Helical" evidence="1">
    <location>
        <begin position="285"/>
        <end position="303"/>
    </location>
</feature>
<feature type="transmembrane region" description="Helical" evidence="1">
    <location>
        <begin position="212"/>
        <end position="231"/>
    </location>
</feature>
<keyword evidence="4" id="KW-1185">Reference proteome</keyword>
<feature type="transmembrane region" description="Helical" evidence="1">
    <location>
        <begin position="251"/>
        <end position="273"/>
    </location>
</feature>
<reference evidence="3 4" key="1">
    <citation type="submission" date="2019-02" db="EMBL/GenBank/DDBJ databases">
        <title>Deep-cultivation of Planctomycetes and their phenomic and genomic characterization uncovers novel biology.</title>
        <authorList>
            <person name="Wiegand S."/>
            <person name="Jogler M."/>
            <person name="Boedeker C."/>
            <person name="Pinto D."/>
            <person name="Vollmers J."/>
            <person name="Rivas-Marin E."/>
            <person name="Kohn T."/>
            <person name="Peeters S.H."/>
            <person name="Heuer A."/>
            <person name="Rast P."/>
            <person name="Oberbeckmann S."/>
            <person name="Bunk B."/>
            <person name="Jeske O."/>
            <person name="Meyerdierks A."/>
            <person name="Storesund J.E."/>
            <person name="Kallscheuer N."/>
            <person name="Luecker S."/>
            <person name="Lage O.M."/>
            <person name="Pohl T."/>
            <person name="Merkel B.J."/>
            <person name="Hornburger P."/>
            <person name="Mueller R.-W."/>
            <person name="Bruemmer F."/>
            <person name="Labrenz M."/>
            <person name="Spormann A.M."/>
            <person name="Op den Camp H."/>
            <person name="Overmann J."/>
            <person name="Amann R."/>
            <person name="Jetten M.S.M."/>
            <person name="Mascher T."/>
            <person name="Medema M.H."/>
            <person name="Devos D.P."/>
            <person name="Kaster A.-K."/>
            <person name="Ovreas L."/>
            <person name="Rohde M."/>
            <person name="Galperin M.Y."/>
            <person name="Jogler C."/>
        </authorList>
    </citation>
    <scope>NUCLEOTIDE SEQUENCE [LARGE SCALE GENOMIC DNA]</scope>
    <source>
        <strain evidence="3 4">Pan265</strain>
    </source>
</reference>
<feature type="domain" description="Acyltransferase 3" evidence="2">
    <location>
        <begin position="18"/>
        <end position="337"/>
    </location>
</feature>
<dbReference type="InterPro" id="IPR002656">
    <property type="entry name" value="Acyl_transf_3_dom"/>
</dbReference>
<dbReference type="EMBL" id="CP036280">
    <property type="protein sequence ID" value="QDU70998.1"/>
    <property type="molecule type" value="Genomic_DNA"/>
</dbReference>
<evidence type="ECO:0000256" key="1">
    <source>
        <dbReference type="SAM" id="Phobius"/>
    </source>
</evidence>
<dbReference type="Proteomes" id="UP000320386">
    <property type="component" value="Chromosome"/>
</dbReference>
<proteinExistence type="predicted"/>
<organism evidence="3 4">
    <name type="scientific">Mucisphaera calidilacus</name>
    <dbReference type="NCBI Taxonomy" id="2527982"/>
    <lineage>
        <taxon>Bacteria</taxon>
        <taxon>Pseudomonadati</taxon>
        <taxon>Planctomycetota</taxon>
        <taxon>Phycisphaerae</taxon>
        <taxon>Phycisphaerales</taxon>
        <taxon>Phycisphaeraceae</taxon>
        <taxon>Mucisphaera</taxon>
    </lineage>
</organism>
<feature type="transmembrane region" description="Helical" evidence="1">
    <location>
        <begin position="82"/>
        <end position="99"/>
    </location>
</feature>
<gene>
    <name evidence="3" type="ORF">Pan265_08430</name>
</gene>
<feature type="transmembrane region" description="Helical" evidence="1">
    <location>
        <begin position="315"/>
        <end position="335"/>
    </location>
</feature>
<keyword evidence="3" id="KW-0808">Transferase</keyword>
<protein>
    <submittedName>
        <fullName evidence="3">Acyltransferase family protein</fullName>
    </submittedName>
</protein>
<feature type="transmembrane region" description="Helical" evidence="1">
    <location>
        <begin position="157"/>
        <end position="175"/>
    </location>
</feature>
<dbReference type="KEGG" id="mcad:Pan265_08430"/>
<feature type="transmembrane region" description="Helical" evidence="1">
    <location>
        <begin position="44"/>
        <end position="62"/>
    </location>
</feature>
<feature type="transmembrane region" description="Helical" evidence="1">
    <location>
        <begin position="181"/>
        <end position="200"/>
    </location>
</feature>
<keyword evidence="1" id="KW-1133">Transmembrane helix</keyword>
<sequence length="364" mass="40558">MTARRDDKVVALGLTSIQLDALKGVFILLIVLGHNTLFSSQIPGLFKALYAFHVHAFFILAFAFPTKPISLAFLRDRCTRYLIPYVCWTLLAAVIFFIIEKRMADPLGWFTHLLFGLSFGTAGMLNHACGFQLYWFLPALLTLTIFRAALKEQPQLKGAWILLCIAVLMFVGWGGQPLAKYQVGNILLVMAIWPIAVGTVDLMNATSTAPRWLIMLIGALALLIGQTAIFIDDQAVNIAHLALHTVNHPIGFIGQILCPAGAFMLIAGLLSYLRNPAILATFGRHSLLIYLSHSLIYQAYLRIVLKLQPELDRLLSASLTYLLVITSATALSMLITRFRFTRSLMTPRDWDDFRSAFAIRDQSS</sequence>
<dbReference type="Pfam" id="PF01757">
    <property type="entry name" value="Acyl_transf_3"/>
    <property type="match status" value="1"/>
</dbReference>
<dbReference type="GO" id="GO:0016747">
    <property type="term" value="F:acyltransferase activity, transferring groups other than amino-acyl groups"/>
    <property type="evidence" value="ECO:0007669"/>
    <property type="project" value="InterPro"/>
</dbReference>
<name>A0A518BVJ9_9BACT</name>
<evidence type="ECO:0000313" key="4">
    <source>
        <dbReference type="Proteomes" id="UP000320386"/>
    </source>
</evidence>
<keyword evidence="1" id="KW-0812">Transmembrane</keyword>
<keyword evidence="3" id="KW-0012">Acyltransferase</keyword>
<feature type="transmembrane region" description="Helical" evidence="1">
    <location>
        <begin position="12"/>
        <end position="32"/>
    </location>
</feature>
<evidence type="ECO:0000313" key="3">
    <source>
        <dbReference type="EMBL" id="QDU70998.1"/>
    </source>
</evidence>
<dbReference type="AlphaFoldDB" id="A0A518BVJ9"/>
<feature type="transmembrane region" description="Helical" evidence="1">
    <location>
        <begin position="106"/>
        <end position="125"/>
    </location>
</feature>